<protein>
    <submittedName>
        <fullName evidence="4">Amidohydrolase</fullName>
    </submittedName>
</protein>
<dbReference type="PIRSF" id="PIRSF005962">
    <property type="entry name" value="Pept_M20D_amidohydro"/>
    <property type="match status" value="1"/>
</dbReference>
<evidence type="ECO:0000256" key="2">
    <source>
        <dbReference type="PIRSR" id="PIRSR005962-1"/>
    </source>
</evidence>
<evidence type="ECO:0000259" key="3">
    <source>
        <dbReference type="Pfam" id="PF07687"/>
    </source>
</evidence>
<dbReference type="NCBIfam" id="TIGR01891">
    <property type="entry name" value="amidohydrolases"/>
    <property type="match status" value="1"/>
</dbReference>
<feature type="binding site" evidence="2">
    <location>
        <position position="102"/>
    </location>
    <ligand>
        <name>Mn(2+)</name>
        <dbReference type="ChEBI" id="CHEBI:29035"/>
        <label>2</label>
    </ligand>
</feature>
<comment type="cofactor">
    <cofactor evidence="2">
        <name>Mn(2+)</name>
        <dbReference type="ChEBI" id="CHEBI:29035"/>
    </cofactor>
    <text evidence="2">The Mn(2+) ion enhances activity.</text>
</comment>
<keyword evidence="1 4" id="KW-0378">Hydrolase</keyword>
<proteinExistence type="predicted"/>
<feature type="binding site" evidence="2">
    <location>
        <position position="163"/>
    </location>
    <ligand>
        <name>Mn(2+)</name>
        <dbReference type="ChEBI" id="CHEBI:29035"/>
        <label>2</label>
    </ligand>
</feature>
<reference evidence="4 5" key="1">
    <citation type="submission" date="2018-06" db="EMBL/GenBank/DDBJ databases">
        <title>Whole Genome Sequence of an efficient microsymbiont, Rhizobium tropici.</title>
        <authorList>
            <person name="Srinivasan R."/>
            <person name="Singh H.V."/>
            <person name="Srivastava R."/>
            <person name="Kumari B."/>
            <person name="Radhakrishna A."/>
        </authorList>
    </citation>
    <scope>NUCLEOTIDE SEQUENCE [LARGE SCALE GENOMIC DNA]</scope>
    <source>
        <strain evidence="4 5">IGFRI Rhizo-19</strain>
    </source>
</reference>
<comment type="caution">
    <text evidence="4">The sequence shown here is derived from an EMBL/GenBank/DDBJ whole genome shotgun (WGS) entry which is preliminary data.</text>
</comment>
<dbReference type="FunFam" id="3.30.70.360:FF:000001">
    <property type="entry name" value="N-acetyldiaminopimelate deacetylase"/>
    <property type="match status" value="1"/>
</dbReference>
<evidence type="ECO:0000313" key="4">
    <source>
        <dbReference type="EMBL" id="RAX41651.1"/>
    </source>
</evidence>
<dbReference type="GO" id="GO:0046872">
    <property type="term" value="F:metal ion binding"/>
    <property type="evidence" value="ECO:0007669"/>
    <property type="project" value="UniProtKB-KW"/>
</dbReference>
<dbReference type="AlphaFoldDB" id="A0A329YCJ3"/>
<dbReference type="OrthoDB" id="9777385at2"/>
<dbReference type="Pfam" id="PF07687">
    <property type="entry name" value="M20_dimer"/>
    <property type="match status" value="1"/>
</dbReference>
<evidence type="ECO:0000256" key="1">
    <source>
        <dbReference type="ARBA" id="ARBA00022801"/>
    </source>
</evidence>
<feature type="binding site" evidence="2">
    <location>
        <position position="358"/>
    </location>
    <ligand>
        <name>Mn(2+)</name>
        <dbReference type="ChEBI" id="CHEBI:29035"/>
        <label>2</label>
    </ligand>
</feature>
<dbReference type="Proteomes" id="UP000251205">
    <property type="component" value="Unassembled WGS sequence"/>
</dbReference>
<dbReference type="PANTHER" id="PTHR11014">
    <property type="entry name" value="PEPTIDASE M20 FAMILY MEMBER"/>
    <property type="match status" value="1"/>
</dbReference>
<dbReference type="SUPFAM" id="SSF53187">
    <property type="entry name" value="Zn-dependent exopeptidases"/>
    <property type="match status" value="1"/>
</dbReference>
<dbReference type="RefSeq" id="WP_112341323.1">
    <property type="nucleotide sequence ID" value="NZ_QMKK01000025.1"/>
</dbReference>
<organism evidence="4 5">
    <name type="scientific">Rhizobium tropici</name>
    <dbReference type="NCBI Taxonomy" id="398"/>
    <lineage>
        <taxon>Bacteria</taxon>
        <taxon>Pseudomonadati</taxon>
        <taxon>Pseudomonadota</taxon>
        <taxon>Alphaproteobacteria</taxon>
        <taxon>Hyphomicrobiales</taxon>
        <taxon>Rhizobiaceae</taxon>
        <taxon>Rhizobium/Agrobacterium group</taxon>
        <taxon>Rhizobium</taxon>
    </lineage>
</organism>
<sequence>MPILNRAAELQGEVTEWRRHIHAHPELLYAVENTAAFVAEKLRAFGVDEVVTGIGRTGVVGLIRGKASGRTIGLRADMDALPLTEITGKPYASETPGKMHACGHDGHTAMLLGAAKYLAENRTFNGNIAVIFQPAEEGGAGGDAMVKDGMMERFEIAEVYGMHNMPGLPVGHFAIRKGPIMAATDEFTVSIKGLGGHAAMPHKTIDPIAIGAQIVSNLQLIASRSADPLKSVVVSVTKFNAGNAHNVIPNDASFGGTVRTLDPEMRDLAERRFKQIVSGIAASHGAEAEIEFHRNYPVTFNHADETDHAIAVAEEIAGAGNVIPNIDPMMGGEDFSYMLLARPGAFIFVGNGDSAGLHNPAYDFNDEAIAHGISYWVRLAEQRLNA</sequence>
<dbReference type="EMBL" id="QMKK01000025">
    <property type="protein sequence ID" value="RAX41651.1"/>
    <property type="molecule type" value="Genomic_DNA"/>
</dbReference>
<dbReference type="Pfam" id="PF01546">
    <property type="entry name" value="Peptidase_M20"/>
    <property type="match status" value="1"/>
</dbReference>
<evidence type="ECO:0000313" key="5">
    <source>
        <dbReference type="Proteomes" id="UP000251205"/>
    </source>
</evidence>
<dbReference type="InterPro" id="IPR002933">
    <property type="entry name" value="Peptidase_M20"/>
</dbReference>
<feature type="domain" description="Peptidase M20 dimerisation" evidence="3">
    <location>
        <begin position="187"/>
        <end position="279"/>
    </location>
</feature>
<dbReference type="CDD" id="cd05666">
    <property type="entry name" value="M20_Acy1-like"/>
    <property type="match status" value="1"/>
</dbReference>
<gene>
    <name evidence="4" type="ORF">DQ393_08510</name>
</gene>
<feature type="binding site" evidence="2">
    <location>
        <position position="137"/>
    </location>
    <ligand>
        <name>Mn(2+)</name>
        <dbReference type="ChEBI" id="CHEBI:29035"/>
        <label>2</label>
    </ligand>
</feature>
<name>A0A329YCJ3_RHITR</name>
<dbReference type="InterPro" id="IPR036264">
    <property type="entry name" value="Bact_exopeptidase_dim_dom"/>
</dbReference>
<dbReference type="Gene3D" id="3.40.630.10">
    <property type="entry name" value="Zn peptidases"/>
    <property type="match status" value="1"/>
</dbReference>
<dbReference type="GO" id="GO:0050118">
    <property type="term" value="F:N-acetyldiaminopimelate deacetylase activity"/>
    <property type="evidence" value="ECO:0007669"/>
    <property type="project" value="UniProtKB-ARBA"/>
</dbReference>
<dbReference type="GO" id="GO:0019877">
    <property type="term" value="P:diaminopimelate biosynthetic process"/>
    <property type="evidence" value="ECO:0007669"/>
    <property type="project" value="UniProtKB-ARBA"/>
</dbReference>
<dbReference type="InterPro" id="IPR011650">
    <property type="entry name" value="Peptidase_M20_dimer"/>
</dbReference>
<dbReference type="Gene3D" id="3.30.70.360">
    <property type="match status" value="1"/>
</dbReference>
<keyword evidence="2" id="KW-0464">Manganese</keyword>
<accession>A0A329YCJ3</accession>
<feature type="binding site" evidence="2">
    <location>
        <position position="104"/>
    </location>
    <ligand>
        <name>Mn(2+)</name>
        <dbReference type="ChEBI" id="CHEBI:29035"/>
        <label>2</label>
    </ligand>
</feature>
<dbReference type="PANTHER" id="PTHR11014:SF63">
    <property type="entry name" value="METALLOPEPTIDASE, PUTATIVE (AFU_ORTHOLOGUE AFUA_6G09600)-RELATED"/>
    <property type="match status" value="1"/>
</dbReference>
<keyword evidence="2" id="KW-0479">Metal-binding</keyword>
<dbReference type="InterPro" id="IPR017439">
    <property type="entry name" value="Amidohydrolase"/>
</dbReference>
<dbReference type="SUPFAM" id="SSF55031">
    <property type="entry name" value="Bacterial exopeptidase dimerisation domain"/>
    <property type="match status" value="1"/>
</dbReference>